<dbReference type="Pfam" id="PF17849">
    <property type="entry name" value="OB_Dis3"/>
    <property type="match status" value="1"/>
</dbReference>
<keyword evidence="1 8" id="KW-0963">Cytoplasm</keyword>
<organism evidence="11 12">
    <name type="scientific">Nothobranchius furzeri</name>
    <name type="common">Turquoise killifish</name>
    <dbReference type="NCBI Taxonomy" id="105023"/>
    <lineage>
        <taxon>Eukaryota</taxon>
        <taxon>Metazoa</taxon>
        <taxon>Chordata</taxon>
        <taxon>Craniata</taxon>
        <taxon>Vertebrata</taxon>
        <taxon>Euteleostomi</taxon>
        <taxon>Actinopterygii</taxon>
        <taxon>Neopterygii</taxon>
        <taxon>Teleostei</taxon>
        <taxon>Neoteleostei</taxon>
        <taxon>Acanthomorphata</taxon>
        <taxon>Ovalentaria</taxon>
        <taxon>Atherinomorphae</taxon>
        <taxon>Cyprinodontiformes</taxon>
        <taxon>Nothobranchiidae</taxon>
        <taxon>Nothobranchius</taxon>
    </lineage>
</organism>
<dbReference type="Pfam" id="PF00773">
    <property type="entry name" value="RNB"/>
    <property type="match status" value="1"/>
</dbReference>
<reference evidence="11" key="2">
    <citation type="submission" date="2025-08" db="UniProtKB">
        <authorList>
            <consortium name="Ensembl"/>
        </authorList>
    </citation>
    <scope>IDENTIFICATION</scope>
</reference>
<dbReference type="Pfam" id="PF17877">
    <property type="entry name" value="Dis3l2_C_term"/>
    <property type="match status" value="1"/>
</dbReference>
<evidence type="ECO:0000256" key="6">
    <source>
        <dbReference type="ARBA" id="ARBA00022842"/>
    </source>
</evidence>
<feature type="domain" description="RNB" evidence="10">
    <location>
        <begin position="373"/>
        <end position="723"/>
    </location>
</feature>
<feature type="region of interest" description="Disordered" evidence="9">
    <location>
        <begin position="1"/>
        <end position="136"/>
    </location>
</feature>
<dbReference type="EC" id="3.1.13.-" evidence="8"/>
<dbReference type="Pfam" id="PF17216">
    <property type="entry name" value="Rrp44_CSD1"/>
    <property type="match status" value="1"/>
</dbReference>
<feature type="binding site" evidence="8">
    <location>
        <position position="394"/>
    </location>
    <ligand>
        <name>Mg(2+)</name>
        <dbReference type="ChEBI" id="CHEBI:18420"/>
    </ligand>
</feature>
<evidence type="ECO:0000256" key="9">
    <source>
        <dbReference type="SAM" id="MobiDB-lite"/>
    </source>
</evidence>
<dbReference type="GO" id="GO:0000175">
    <property type="term" value="F:3'-5'-RNA exonuclease activity"/>
    <property type="evidence" value="ECO:0007669"/>
    <property type="project" value="UniProtKB-UniRule"/>
</dbReference>
<dbReference type="PANTHER" id="PTHR23355:SF9">
    <property type="entry name" value="DIS3-LIKE EXONUCLEASE 2"/>
    <property type="match status" value="1"/>
</dbReference>
<keyword evidence="8" id="KW-0131">Cell cycle</keyword>
<dbReference type="GO" id="GO:0046872">
    <property type="term" value="F:metal ion binding"/>
    <property type="evidence" value="ECO:0007669"/>
    <property type="project" value="UniProtKB-KW"/>
</dbReference>
<feature type="compositionally biased region" description="Basic residues" evidence="9">
    <location>
        <begin position="52"/>
        <end position="61"/>
    </location>
</feature>
<sequence>MEKINTRSPQQEVERKQGVSERQQRGPRRDTATSQDGDIESGEEFGVPKPSSSKKHQKQPRKKEGSHRNAAPRELESFAGSSPRLVKASTSAPEQEKTKSKKKVQPKHPEEDKSRGGTNSPAGKRKNKVDQKSKKQVFESYMTAEEVSRGLERGELYQGQLRINPKKFTDAFIPSHDDTHDIYLEGIAARNRALNGDIVVVQILPPEQWKVNTPPTKRHSEKPVTTKTSKQMSQFSLLLEYQVVYIIEKKHSRAVTGFLKFLPEKPFALFSPMDHRVPRINIPLTNCPADFSLHPSSYAKVLFVCRIIDWPADSNFALGELAKSLGEAGEIQPETEGILMEYDVDFSEFSDEVLGCLPTNLPWSIPPEEIRKRRDLRRECIFTIDPASARDLDDALSCKQLPDGNFEVGVHIADVSYFVEEGNALDAIASQRATSVYLVHMVIPMLPRLLCEELCSLNPHTDRLTFSVIWKMSPDGKILDEWFGRSVICSCVKLSYDQAQSLIEAPEKIFSAEELPTVDPLHTVDEIHQAILNLHAIAQNLRAQRFINGALKLNQPKLCFTLNKETMMPQGCSTDEHKDSNELVEEFMLLANMATANHVYQSFPDLALLRCHPPPKTKLMEEVKELCTQLGFDIDISSAGALNKSLNTLYGDDEFHAARRDVLTNLCSRPMKIALYFCAGILKDTELFKHYALNVPFYTHFTSPIRRHADIIVHRLLASSLNCGPHLSLSAVEVGKQASLCNDKKTAAKKVSELSTDLFFGMFVKECGPLDSMAIVMGVLDKAFDVIVWKFRVQKRIYCKVSLSSFHHRKVGKKSELRLVWKPKDQESPPIEQVRLQNTRFFRIFTDTLLSFADMLSVSLLRLAA</sequence>
<feature type="compositionally biased region" description="Basic and acidic residues" evidence="9">
    <location>
        <begin position="12"/>
        <end position="31"/>
    </location>
</feature>
<dbReference type="InterPro" id="IPR028591">
    <property type="entry name" value="DIS3L2"/>
</dbReference>
<dbReference type="GO" id="GO:0000932">
    <property type="term" value="C:P-body"/>
    <property type="evidence" value="ECO:0007669"/>
    <property type="project" value="UniProtKB-SubCell"/>
</dbReference>
<dbReference type="Gene3D" id="2.40.50.700">
    <property type="match status" value="1"/>
</dbReference>
<keyword evidence="12" id="KW-1185">Reference proteome</keyword>
<evidence type="ECO:0000259" key="10">
    <source>
        <dbReference type="SMART" id="SM00955"/>
    </source>
</evidence>
<dbReference type="FunFam" id="2.40.50.690:FF:000003">
    <property type="entry name" value="DIS3-like exonuclease 2"/>
    <property type="match status" value="1"/>
</dbReference>
<keyword evidence="7 8" id="KW-0694">RNA-binding</keyword>
<keyword evidence="2 8" id="KW-0540">Nuclease</keyword>
<evidence type="ECO:0000256" key="4">
    <source>
        <dbReference type="ARBA" id="ARBA00022801"/>
    </source>
</evidence>
<keyword evidence="4 8" id="KW-0378">Hydrolase</keyword>
<keyword evidence="8" id="KW-0498">Mitosis</keyword>
<proteinExistence type="inferred from homology"/>
<dbReference type="GO" id="GO:0051301">
    <property type="term" value="P:cell division"/>
    <property type="evidence" value="ECO:0007669"/>
    <property type="project" value="UniProtKB-KW"/>
</dbReference>
<dbReference type="SUPFAM" id="SSF50249">
    <property type="entry name" value="Nucleic acid-binding proteins"/>
    <property type="match status" value="2"/>
</dbReference>
<comment type="similarity">
    <text evidence="8">Belongs to the RNR ribonuclease family. DIS3L2 subfamily.</text>
</comment>
<dbReference type="InterPro" id="IPR041505">
    <property type="entry name" value="Dis3_CSD2"/>
</dbReference>
<dbReference type="Gene3D" id="2.40.50.140">
    <property type="entry name" value="Nucleic acid-binding proteins"/>
    <property type="match status" value="1"/>
</dbReference>
<accession>A0A8C6L7U0</accession>
<feature type="compositionally biased region" description="Polar residues" evidence="9">
    <location>
        <begin position="1"/>
        <end position="11"/>
    </location>
</feature>
<evidence type="ECO:0000256" key="1">
    <source>
        <dbReference type="ARBA" id="ARBA00022490"/>
    </source>
</evidence>
<keyword evidence="8" id="KW-0464">Manganese</keyword>
<evidence type="ECO:0000313" key="12">
    <source>
        <dbReference type="Proteomes" id="UP000694548"/>
    </source>
</evidence>
<comment type="domain">
    <text evidence="8">Specifically recognizes and binds polyuridylated RNAs via 3 RNA-binding regions (named U-zone 1, U-zone 2 and U-zone 3) that form an open funnel on one face of the catalytic domain, allowing RNA to navigate a path to the active site.</text>
</comment>
<dbReference type="PANTHER" id="PTHR23355">
    <property type="entry name" value="RIBONUCLEASE"/>
    <property type="match status" value="1"/>
</dbReference>
<dbReference type="Proteomes" id="UP000694548">
    <property type="component" value="Chromosome sgr09"/>
</dbReference>
<dbReference type="InterPro" id="IPR033771">
    <property type="entry name" value="Rrp44_CSD1"/>
</dbReference>
<comment type="cofactor">
    <cofactor evidence="8">
        <name>Mg(2+)</name>
        <dbReference type="ChEBI" id="CHEBI:18420"/>
    </cofactor>
    <cofactor evidence="8">
        <name>Mn(2+)</name>
        <dbReference type="ChEBI" id="CHEBI:29035"/>
    </cofactor>
</comment>
<keyword evidence="3 8" id="KW-0479">Metal-binding</keyword>
<keyword evidence="8" id="KW-0132">Cell division</keyword>
<dbReference type="InterPro" id="IPR041093">
    <property type="entry name" value="Dis3l2-like_C"/>
</dbReference>
<dbReference type="InterPro" id="IPR050180">
    <property type="entry name" value="RNR_Ribonuclease"/>
</dbReference>
<protein>
    <recommendedName>
        <fullName evidence="8">DIS3-like exonuclease 2</fullName>
        <ecNumber evidence="8">3.1.13.-</ecNumber>
    </recommendedName>
</protein>
<dbReference type="GO" id="GO:0008266">
    <property type="term" value="F:poly(U) RNA binding"/>
    <property type="evidence" value="ECO:0007669"/>
    <property type="project" value="UniProtKB-ARBA"/>
</dbReference>
<evidence type="ECO:0000256" key="3">
    <source>
        <dbReference type="ARBA" id="ARBA00022723"/>
    </source>
</evidence>
<evidence type="ECO:0000313" key="11">
    <source>
        <dbReference type="Ensembl" id="ENSNFUP00015016088.1"/>
    </source>
</evidence>
<keyword evidence="6 8" id="KW-0460">Magnesium</keyword>
<name>A0A8C6L7U0_NOTFU</name>
<comment type="function">
    <text evidence="8">3'-5'-exoribonuclease that specifically recognizes RNAs polyuridylated at their 3' end and mediates their degradation. Component of an exosome-independent RNA degradation pathway that mediates degradation of both mRNAs and miRNAs that have been polyuridylated by a terminal uridylyltransferase. Essential for correct mitosis, and negatively regulates cell proliferation.</text>
</comment>
<dbReference type="GO" id="GO:0010587">
    <property type="term" value="P:miRNA catabolic process"/>
    <property type="evidence" value="ECO:0007669"/>
    <property type="project" value="UniProtKB-UniRule"/>
</dbReference>
<gene>
    <name evidence="8 11" type="primary">dis3l2</name>
    <name evidence="11" type="synonym">DIS3L2</name>
</gene>
<keyword evidence="5 8" id="KW-0269">Exonuclease</keyword>
<reference evidence="11" key="3">
    <citation type="submission" date="2025-09" db="UniProtKB">
        <authorList>
            <consortium name="Ensembl"/>
        </authorList>
    </citation>
    <scope>IDENTIFICATION</scope>
</reference>
<dbReference type="GO" id="GO:0000956">
    <property type="term" value="P:nuclear-transcribed mRNA catabolic process"/>
    <property type="evidence" value="ECO:0007669"/>
    <property type="project" value="UniProtKB-UniRule"/>
</dbReference>
<evidence type="ECO:0000256" key="2">
    <source>
        <dbReference type="ARBA" id="ARBA00022722"/>
    </source>
</evidence>
<feature type="compositionally biased region" description="Basic and acidic residues" evidence="9">
    <location>
        <begin position="62"/>
        <end position="76"/>
    </location>
</feature>
<dbReference type="Ensembl" id="ENSNFUT00015016857.1">
    <property type="protein sequence ID" value="ENSNFUP00015016088.1"/>
    <property type="gene ID" value="ENSNFUG00015007449.1"/>
</dbReference>
<dbReference type="FunFam" id="2.40.50.700:FF:000003">
    <property type="entry name" value="DIS3-like exonuclease 2"/>
    <property type="match status" value="1"/>
</dbReference>
<dbReference type="GeneTree" id="ENSGT00530000063106"/>
<dbReference type="GO" id="GO:1990074">
    <property type="term" value="P:polyuridylation-dependent mRNA catabolic process"/>
    <property type="evidence" value="ECO:0007669"/>
    <property type="project" value="UniProtKB-UniRule"/>
</dbReference>
<dbReference type="AlphaFoldDB" id="A0A8C6L7U0"/>
<evidence type="ECO:0000256" key="7">
    <source>
        <dbReference type="ARBA" id="ARBA00022884"/>
    </source>
</evidence>
<feature type="binding site" evidence="8">
    <location>
        <position position="385"/>
    </location>
    <ligand>
        <name>Mg(2+)</name>
        <dbReference type="ChEBI" id="CHEBI:18420"/>
    </ligand>
</feature>
<dbReference type="Gene3D" id="2.40.50.690">
    <property type="match status" value="1"/>
</dbReference>
<evidence type="ECO:0000256" key="8">
    <source>
        <dbReference type="HAMAP-Rule" id="MF_03045"/>
    </source>
</evidence>
<reference evidence="11" key="1">
    <citation type="submission" date="2014-08" db="EMBL/GenBank/DDBJ databases">
        <authorList>
            <person name="Senf B."/>
            <person name="Petzold A."/>
            <person name="Downie B.R."/>
            <person name="Koch P."/>
            <person name="Platzer M."/>
        </authorList>
    </citation>
    <scope>NUCLEOTIDE SEQUENCE [LARGE SCALE GENOMIC DNA]</scope>
    <source>
        <strain evidence="11">GRZ</strain>
    </source>
</reference>
<comment type="subcellular location">
    <subcellularLocation>
        <location evidence="8">Cytoplasm</location>
    </subcellularLocation>
    <subcellularLocation>
        <location evidence="8">Cytoplasm</location>
        <location evidence="8">P-body</location>
    </subcellularLocation>
</comment>
<evidence type="ECO:0000256" key="5">
    <source>
        <dbReference type="ARBA" id="ARBA00022839"/>
    </source>
</evidence>
<feature type="site" description="Important for catalytic activity" evidence="8">
    <location>
        <position position="393"/>
    </location>
</feature>
<dbReference type="HAMAP" id="MF_03045">
    <property type="entry name" value="DIS3L2"/>
    <property type="match status" value="1"/>
</dbReference>
<dbReference type="InterPro" id="IPR012340">
    <property type="entry name" value="NA-bd_OB-fold"/>
</dbReference>
<dbReference type="SMART" id="SM00955">
    <property type="entry name" value="RNB"/>
    <property type="match status" value="1"/>
</dbReference>
<dbReference type="InterPro" id="IPR001900">
    <property type="entry name" value="RNase_II/R"/>
</dbReference>